<dbReference type="Pfam" id="PF09565">
    <property type="entry name" value="RE_NgoFVII"/>
    <property type="match status" value="1"/>
</dbReference>
<dbReference type="GO" id="GO:0004519">
    <property type="term" value="F:endonuclease activity"/>
    <property type="evidence" value="ECO:0007669"/>
    <property type="project" value="UniProtKB-KW"/>
</dbReference>
<keyword evidence="2" id="KW-0540">Nuclease</keyword>
<dbReference type="InterPro" id="IPR019065">
    <property type="entry name" value="RE_NgoFVII_N"/>
</dbReference>
<accession>A0A642KPJ6</accession>
<evidence type="ECO:0000313" key="2">
    <source>
        <dbReference type="EMBL" id="KAA5173727.1"/>
    </source>
</evidence>
<evidence type="ECO:0000259" key="1">
    <source>
        <dbReference type="Pfam" id="PF09565"/>
    </source>
</evidence>
<keyword evidence="2" id="KW-0255">Endonuclease</keyword>
<gene>
    <name evidence="2" type="ORF">F2Z29_11010</name>
</gene>
<dbReference type="Proteomes" id="UP000436803">
    <property type="component" value="Unassembled WGS sequence"/>
</dbReference>
<dbReference type="AlphaFoldDB" id="A0A642KPJ6"/>
<dbReference type="Gene3D" id="3.30.870.10">
    <property type="entry name" value="Endonuclease Chain A"/>
    <property type="match status" value="1"/>
</dbReference>
<comment type="caution">
    <text evidence="2">The sequence shown here is derived from an EMBL/GenBank/DDBJ whole genome shotgun (WGS) entry which is preliminary data.</text>
</comment>
<keyword evidence="2" id="KW-0378">Hydrolase</keyword>
<evidence type="ECO:0000313" key="3">
    <source>
        <dbReference type="Proteomes" id="UP000436803"/>
    </source>
</evidence>
<dbReference type="EMBL" id="VWAW01000008">
    <property type="protein sequence ID" value="KAA5173727.1"/>
    <property type="molecule type" value="Genomic_DNA"/>
</dbReference>
<reference evidence="2 3" key="1">
    <citation type="journal article" date="2019" name="Nat. Med.">
        <title>A library of human gut bacterial isolates paired with longitudinal multiomics data enables mechanistic microbiome research.</title>
        <authorList>
            <person name="Poyet M."/>
            <person name="Groussin M."/>
            <person name="Gibbons S.M."/>
            <person name="Avila-Pacheco J."/>
            <person name="Jiang X."/>
            <person name="Kearney S.M."/>
            <person name="Perrotta A.R."/>
            <person name="Berdy B."/>
            <person name="Zhao S."/>
            <person name="Lieberman T.D."/>
            <person name="Swanson P.K."/>
            <person name="Smith M."/>
            <person name="Roesemann S."/>
            <person name="Alexander J.E."/>
            <person name="Rich S.A."/>
            <person name="Livny J."/>
            <person name="Vlamakis H."/>
            <person name="Clish C."/>
            <person name="Bullock K."/>
            <person name="Deik A."/>
            <person name="Scott J."/>
            <person name="Pierce K.A."/>
            <person name="Xavier R.J."/>
            <person name="Alm E.J."/>
        </authorList>
    </citation>
    <scope>NUCLEOTIDE SEQUENCE [LARGE SCALE GENOMIC DNA]</scope>
    <source>
        <strain evidence="2 3">BIOML-A7</strain>
    </source>
</reference>
<dbReference type="SUPFAM" id="SSF56024">
    <property type="entry name" value="Phospholipase D/nuclease"/>
    <property type="match status" value="1"/>
</dbReference>
<feature type="domain" description="Restriction endonuclease type II NgoFVII N-terminal" evidence="1">
    <location>
        <begin position="19"/>
        <end position="148"/>
    </location>
</feature>
<organism evidence="2 3">
    <name type="scientific">Bacteroides fragilis</name>
    <dbReference type="NCBI Taxonomy" id="817"/>
    <lineage>
        <taxon>Bacteria</taxon>
        <taxon>Pseudomonadati</taxon>
        <taxon>Bacteroidota</taxon>
        <taxon>Bacteroidia</taxon>
        <taxon>Bacteroidales</taxon>
        <taxon>Bacteroidaceae</taxon>
        <taxon>Bacteroides</taxon>
    </lineage>
</organism>
<protein>
    <submittedName>
        <fullName evidence="2">NgoFVII family restriction endonuclease</fullName>
    </submittedName>
</protein>
<sequence length="350" mass="40357">MYIIDNTTRNNHYAEIKKLASISDEIVIVSPFCFGDFKYFFDKIVAHNNIQSITLITTLRNEEVMNKIPSLQSFQNEAKKLNINHKLFINNRLHGKVYLFKSWNTNQNAIITSANITHNGLGLNHEWGCCLSNTSVIDNLEQNINNTIQYQLTADIIQDISLKLDEYNKEHPKQTKDKPLININDIVIPHIFKVDLDSDTRIFIKPIGSTDEPIYDGDYSKEKEQYFSKKRPKAVRNGDYLISYGVGSRKIISIFKVISKAPIYSGNDDERWPWYVEVDNVTPKLGSRWFNKNLYIMDIANEYVEMFGLNLTNNGGDTLGALQWGVDKIQLDHNFGTHLMELILNIEDKI</sequence>
<proteinExistence type="predicted"/>
<name>A0A642KPJ6_BACFG</name>